<organism evidence="2">
    <name type="scientific">uncultured Sulfurovum sp</name>
    <dbReference type="NCBI Taxonomy" id="269237"/>
    <lineage>
        <taxon>Bacteria</taxon>
        <taxon>Pseudomonadati</taxon>
        <taxon>Campylobacterota</taxon>
        <taxon>Epsilonproteobacteria</taxon>
        <taxon>Campylobacterales</taxon>
        <taxon>Sulfurovaceae</taxon>
        <taxon>Sulfurovum</taxon>
        <taxon>environmental samples</taxon>
    </lineage>
</organism>
<dbReference type="AlphaFoldDB" id="A0A6S6SRI6"/>
<dbReference type="Gene3D" id="3.30.2090.10">
    <property type="entry name" value="Multidrug efflux transporter AcrB TolC docking domain, DN and DC subdomains"/>
    <property type="match status" value="1"/>
</dbReference>
<dbReference type="GO" id="GO:0005886">
    <property type="term" value="C:plasma membrane"/>
    <property type="evidence" value="ECO:0007669"/>
    <property type="project" value="TreeGrafter"/>
</dbReference>
<dbReference type="GO" id="GO:0042910">
    <property type="term" value="F:xenobiotic transmembrane transporter activity"/>
    <property type="evidence" value="ECO:0007669"/>
    <property type="project" value="TreeGrafter"/>
</dbReference>
<proteinExistence type="predicted"/>
<keyword evidence="1" id="KW-0472">Membrane</keyword>
<feature type="transmembrane region" description="Helical" evidence="1">
    <location>
        <begin position="451"/>
        <end position="472"/>
    </location>
</feature>
<feature type="transmembrane region" description="Helical" evidence="1">
    <location>
        <begin position="422"/>
        <end position="445"/>
    </location>
</feature>
<reference evidence="2" key="1">
    <citation type="submission" date="2020-01" db="EMBL/GenBank/DDBJ databases">
        <authorList>
            <person name="Meier V. D."/>
            <person name="Meier V D."/>
        </authorList>
    </citation>
    <scope>NUCLEOTIDE SEQUENCE</scope>
    <source>
        <strain evidence="2">HLG_WM_MAG_01</strain>
    </source>
</reference>
<evidence type="ECO:0000256" key="1">
    <source>
        <dbReference type="SAM" id="Phobius"/>
    </source>
</evidence>
<feature type="transmembrane region" description="Helical" evidence="1">
    <location>
        <begin position="396"/>
        <end position="415"/>
    </location>
</feature>
<dbReference type="EMBL" id="CACVAS010000057">
    <property type="protein sequence ID" value="CAA6808823.1"/>
    <property type="molecule type" value="Genomic_DNA"/>
</dbReference>
<dbReference type="PANTHER" id="PTHR32063:SF16">
    <property type="entry name" value="CATION EFFLUX SYSTEM (ACRB_ACRD_ACRF FAMILY)"/>
    <property type="match status" value="1"/>
</dbReference>
<dbReference type="PANTHER" id="PTHR32063">
    <property type="match status" value="1"/>
</dbReference>
<name>A0A6S6SRI6_9BACT</name>
<dbReference type="SUPFAM" id="SSF82866">
    <property type="entry name" value="Multidrug efflux transporter AcrB transmembrane domain"/>
    <property type="match status" value="1"/>
</dbReference>
<dbReference type="Gene3D" id="1.20.1640.10">
    <property type="entry name" value="Multidrug efflux transporter AcrB transmembrane domain"/>
    <property type="match status" value="1"/>
</dbReference>
<keyword evidence="1" id="KW-1133">Transmembrane helix</keyword>
<keyword evidence="1" id="KW-0812">Transmembrane</keyword>
<gene>
    <name evidence="2" type="ORF">HELGO_WM3528</name>
</gene>
<dbReference type="Gene3D" id="3.30.70.1440">
    <property type="entry name" value="Multidrug efflux transporter AcrB pore domain"/>
    <property type="match status" value="1"/>
</dbReference>
<feature type="transmembrane region" description="Helical" evidence="1">
    <location>
        <begin position="524"/>
        <end position="550"/>
    </location>
</feature>
<feature type="transmembrane region" description="Helical" evidence="1">
    <location>
        <begin position="493"/>
        <end position="518"/>
    </location>
</feature>
<accession>A0A6S6SRI6</accession>
<dbReference type="InterPro" id="IPR001036">
    <property type="entry name" value="Acrflvin-R"/>
</dbReference>
<evidence type="ECO:0000313" key="2">
    <source>
        <dbReference type="EMBL" id="CAA6808823.1"/>
    </source>
</evidence>
<sequence length="574" mass="63361">MKSLENLIYRILDSKLNKMLIIVLTAVAFFASLMMFPTKMVLAKMLPGKSDNTFSVYIDTAKGSSIAQTRAVTSCVLNHLKKEKEVMNIELFLGQGIPLDYAGLVKGASMKQTEDVAEISVNLTDKHHRKEPSFLMVQRLRPVIQKACVPLFRGTNIKFVEQPSGPPTLASIVVEVHGDNLKKIRRLSVDVADVLSETEGLVDIDIMSDENFKKFELVPDKEKISRSGLSVKQVNNILYLAFEGMVIGHKNSKDTPDQIPIFLVLDSDSKKVDQSNKEALESKLASLNLMNMRGMMVPLSEVVGVREVMSSTMIMHKNLSRMVNVVAETDMVSQVYPLLEARDVMLEKFGKDYSITKAGISTYMFDFTLEDKVTHEKFLIRWDGEMKVTLDTFRDLGGAFISALILIFILLVIYYKSFAISGIVLLGSFLSLIGVIVGHWVANWFTSETFFLTATSLIGFIALIGISSRNSLLLIDFAKSLMEFEGMKKRRAIAVATATRAKPIALTAVAIILGSALLASDPVFGGLGVALISGTVAAVFVSLLFVPILMDNARAMDFDKQPSSESDHNISITK</sequence>
<dbReference type="Gene3D" id="3.30.70.1430">
    <property type="entry name" value="Multidrug efflux transporter AcrB pore domain"/>
    <property type="match status" value="1"/>
</dbReference>
<protein>
    <submittedName>
        <fullName evidence="2">Acriflavin resistance protein</fullName>
    </submittedName>
</protein>
<dbReference type="InterPro" id="IPR027463">
    <property type="entry name" value="AcrB_DN_DC_subdom"/>
</dbReference>
<dbReference type="Pfam" id="PF00873">
    <property type="entry name" value="ACR_tran"/>
    <property type="match status" value="2"/>
</dbReference>